<gene>
    <name evidence="1" type="ORF">UFOPK2288_01077</name>
</gene>
<dbReference type="AlphaFoldDB" id="A0A6J6MC90"/>
<name>A0A6J6MC90_9ZZZZ</name>
<protein>
    <submittedName>
        <fullName evidence="1">Unannotated protein</fullName>
    </submittedName>
</protein>
<dbReference type="EMBL" id="CAEZWS010000072">
    <property type="protein sequence ID" value="CAB4671797.1"/>
    <property type="molecule type" value="Genomic_DNA"/>
</dbReference>
<sequence>MIAVSTLILSSFVGNASAAPPKIGSSCTKVGAFFDTPNTRYVCNQEGTKKVWRVWSPGPGAVSKKTAKKTGQPKLLKPHPVTHNYGITWSNITSKIKDISAAAWTDAQNTMIRNQNLPDIYKGFTPYFSPGALKTDPLIGNAVTLLKREMLLYANVPRAKNVYLVATTQEEQLATQNEMKKNYPEALEPLTRSLNSIYGINVGDGVVADSVFVQTKCNGSYGARNAFNNPTKNYPSITTSVVTISVCPASASAALEGWHIAAHEYVHTIQVALNPGGYIRGYQPCWMTEGEAVWSTRVVSPDFVAYLKQDTGSPYYLSPDGLNLRVSTQLVWTSQDIETYLKRAANVSTCANTDQFSLSYSLGALTVETLVSLGGTESLFALDERLSQGQKINVAFKDVYGITWDEALPILSQVVAEKITLQLTHDLSKHTAPTVSIAAL</sequence>
<accession>A0A6J6MC90</accession>
<reference evidence="1" key="1">
    <citation type="submission" date="2020-05" db="EMBL/GenBank/DDBJ databases">
        <authorList>
            <person name="Chiriac C."/>
            <person name="Salcher M."/>
            <person name="Ghai R."/>
            <person name="Kavagutti S V."/>
        </authorList>
    </citation>
    <scope>NUCLEOTIDE SEQUENCE</scope>
</reference>
<organism evidence="1">
    <name type="scientific">freshwater metagenome</name>
    <dbReference type="NCBI Taxonomy" id="449393"/>
    <lineage>
        <taxon>unclassified sequences</taxon>
        <taxon>metagenomes</taxon>
        <taxon>ecological metagenomes</taxon>
    </lineage>
</organism>
<proteinExistence type="predicted"/>
<evidence type="ECO:0000313" key="1">
    <source>
        <dbReference type="EMBL" id="CAB4671797.1"/>
    </source>
</evidence>